<dbReference type="Proteomes" id="UP000472267">
    <property type="component" value="Chromosome 11"/>
</dbReference>
<organism evidence="9 10">
    <name type="scientific">Salarias fasciatus</name>
    <name type="common">Jewelled blenny</name>
    <name type="synonym">Blennius fasciatus</name>
    <dbReference type="NCBI Taxonomy" id="181472"/>
    <lineage>
        <taxon>Eukaryota</taxon>
        <taxon>Metazoa</taxon>
        <taxon>Chordata</taxon>
        <taxon>Craniata</taxon>
        <taxon>Vertebrata</taxon>
        <taxon>Euteleostomi</taxon>
        <taxon>Actinopterygii</taxon>
        <taxon>Neopterygii</taxon>
        <taxon>Teleostei</taxon>
        <taxon>Neoteleostei</taxon>
        <taxon>Acanthomorphata</taxon>
        <taxon>Ovalentaria</taxon>
        <taxon>Blenniimorphae</taxon>
        <taxon>Blenniiformes</taxon>
        <taxon>Blennioidei</taxon>
        <taxon>Blenniidae</taxon>
        <taxon>Salariinae</taxon>
        <taxon>Salarias</taxon>
    </lineage>
</organism>
<feature type="domain" description="VWFA" evidence="8">
    <location>
        <begin position="782"/>
        <end position="956"/>
    </location>
</feature>
<dbReference type="OMA" id="ARECCGV"/>
<feature type="compositionally biased region" description="Low complexity" evidence="7">
    <location>
        <begin position="1397"/>
        <end position="1424"/>
    </location>
</feature>
<dbReference type="PRINTS" id="PR00453">
    <property type="entry name" value="VWFADOMAIN"/>
</dbReference>
<dbReference type="InterPro" id="IPR050525">
    <property type="entry name" value="ECM_Assembly_Org"/>
</dbReference>
<keyword evidence="6" id="KW-0325">Glycoprotein</keyword>
<evidence type="ECO:0000259" key="8">
    <source>
        <dbReference type="PROSITE" id="PS50234"/>
    </source>
</evidence>
<evidence type="ECO:0000256" key="4">
    <source>
        <dbReference type="ARBA" id="ARBA00022737"/>
    </source>
</evidence>
<dbReference type="FunFam" id="3.40.50.410:FF:000004">
    <property type="entry name" value="collagen alpha-6(VI) chain"/>
    <property type="match status" value="5"/>
</dbReference>
<evidence type="ECO:0000256" key="7">
    <source>
        <dbReference type="SAM" id="MobiDB-lite"/>
    </source>
</evidence>
<name>A0A672GMK9_SALFA</name>
<evidence type="ECO:0000256" key="2">
    <source>
        <dbReference type="ARBA" id="ARBA00022525"/>
    </source>
</evidence>
<reference evidence="9" key="2">
    <citation type="submission" date="2025-08" db="UniProtKB">
        <authorList>
            <consortium name="Ensembl"/>
        </authorList>
    </citation>
    <scope>IDENTIFICATION</scope>
</reference>
<evidence type="ECO:0000313" key="10">
    <source>
        <dbReference type="Proteomes" id="UP000472267"/>
    </source>
</evidence>
<dbReference type="PROSITE" id="PS50234">
    <property type="entry name" value="VWFA"/>
    <property type="match status" value="8"/>
</dbReference>
<reference evidence="9" key="3">
    <citation type="submission" date="2025-09" db="UniProtKB">
        <authorList>
            <consortium name="Ensembl"/>
        </authorList>
    </citation>
    <scope>IDENTIFICATION</scope>
</reference>
<dbReference type="PANTHER" id="PTHR24020:SF86">
    <property type="entry name" value="COLLAGEN, TYPE VI, ALPHA 4"/>
    <property type="match status" value="1"/>
</dbReference>
<proteinExistence type="predicted"/>
<feature type="region of interest" description="Disordered" evidence="7">
    <location>
        <begin position="1397"/>
        <end position="1428"/>
    </location>
</feature>
<evidence type="ECO:0000256" key="1">
    <source>
        <dbReference type="ARBA" id="ARBA00004613"/>
    </source>
</evidence>
<dbReference type="PANTHER" id="PTHR24020">
    <property type="entry name" value="COLLAGEN ALPHA"/>
    <property type="match status" value="1"/>
</dbReference>
<feature type="domain" description="VWFA" evidence="8">
    <location>
        <begin position="20"/>
        <end position="155"/>
    </location>
</feature>
<reference evidence="9" key="1">
    <citation type="submission" date="2019-06" db="EMBL/GenBank/DDBJ databases">
        <authorList>
            <consortium name="Wellcome Sanger Institute Data Sharing"/>
        </authorList>
    </citation>
    <scope>NUCLEOTIDE SEQUENCE [LARGE SCALE GENOMIC DNA]</scope>
</reference>
<dbReference type="Pfam" id="PF01391">
    <property type="entry name" value="Collagen"/>
    <property type="match status" value="1"/>
</dbReference>
<dbReference type="InterPro" id="IPR002035">
    <property type="entry name" value="VWF_A"/>
</dbReference>
<evidence type="ECO:0000313" key="9">
    <source>
        <dbReference type="Ensembl" id="ENSSFAP00005019492.1"/>
    </source>
</evidence>
<dbReference type="Gene3D" id="3.40.50.410">
    <property type="entry name" value="von Willebrand factor, type A domain"/>
    <property type="match status" value="8"/>
</dbReference>
<dbReference type="InterPro" id="IPR036465">
    <property type="entry name" value="vWFA_dom_sf"/>
</dbReference>
<dbReference type="SMART" id="SM00327">
    <property type="entry name" value="VWA"/>
    <property type="match status" value="9"/>
</dbReference>
<feature type="domain" description="VWFA" evidence="8">
    <location>
        <begin position="595"/>
        <end position="764"/>
    </location>
</feature>
<feature type="domain" description="VWFA" evidence="8">
    <location>
        <begin position="202"/>
        <end position="379"/>
    </location>
</feature>
<keyword evidence="3" id="KW-0732">Signal</keyword>
<keyword evidence="10" id="KW-1185">Reference proteome</keyword>
<accession>A0A672GMK9</accession>
<dbReference type="CDD" id="cd01472">
    <property type="entry name" value="vWA_collagen"/>
    <property type="match status" value="3"/>
</dbReference>
<dbReference type="Pfam" id="PF00092">
    <property type="entry name" value="VWA"/>
    <property type="match status" value="8"/>
</dbReference>
<keyword evidence="2" id="KW-0964">Secreted</keyword>
<evidence type="ECO:0000256" key="6">
    <source>
        <dbReference type="ARBA" id="ARBA00023180"/>
    </source>
</evidence>
<feature type="domain" description="VWFA" evidence="8">
    <location>
        <begin position="974"/>
        <end position="1143"/>
    </location>
</feature>
<keyword evidence="5" id="KW-0130">Cell adhesion</keyword>
<dbReference type="Ensembl" id="ENSSFAT00005020273.1">
    <property type="protein sequence ID" value="ENSSFAP00005019492.1"/>
    <property type="gene ID" value="ENSSFAG00005010196.1"/>
</dbReference>
<feature type="domain" description="VWFA" evidence="8">
    <location>
        <begin position="409"/>
        <end position="579"/>
    </location>
</feature>
<dbReference type="InParanoid" id="A0A672GMK9"/>
<comment type="subcellular location">
    <subcellularLocation>
        <location evidence="1">Secreted</location>
    </subcellularLocation>
</comment>
<feature type="domain" description="VWFA" evidence="8">
    <location>
        <begin position="1702"/>
        <end position="1887"/>
    </location>
</feature>
<keyword evidence="4" id="KW-0677">Repeat</keyword>
<dbReference type="GO" id="GO:0005576">
    <property type="term" value="C:extracellular region"/>
    <property type="evidence" value="ECO:0007669"/>
    <property type="project" value="UniProtKB-SubCell"/>
</dbReference>
<sequence>MQTNSDQNLIMLCAHNKFADIVFLVDSGITQTEFQQIRSILIRLVNQLNVGAMAHQFGLAQYGSDTKVDFRLNTYKTKDELRGGLRGIRLRRFEANERRNLGAALQYAATKLFTTEAGSRIEQGYRQFLVVLSGKNSDDSVHKQARLLKSEGVTVHQHGRQFSLLILASQYLSSRTLSECFLCLLTDFLLSSSDCRAAKLADLVFIVDESGSITTPNFQLVRAFLHSIVSGLEVSQSRVRVGIVQYSDRAVAQVYLNTFDNKNELLKFIKILPYRGGGTNTGAALKFTKENVFTRARGSRKEKGVQQVAVVITDGDSQDEVGQAAAELRRAGVTVYSVGVKDANRTQLVEMASHPPNKYVFTVDSFNKLKPLEQSLQKILCNNIIRQAISVNTRRTGIKEGCVQTDEADIFFLIDHSGSIQPTDFIDMKKFIMEFISTFRISPDHVRLGVAKYADDPELEIDLTTYKDAKSLERAVDKIRQIGGGTETGKALKFMSPLFDLAAKTRGHKVPEYLVVITDGKSTDDVKAPAQQLRSQGVIVYAVGVKNAVQSELREISGDVKRTFFVNNFDALKPIKDDIITDICAQDACEDIPGDLLFLIDSSGSIDPQDYDKMKDFMKAVVGKSNIGQSKVHIGVMQFSSVQQLEFPLNRYYTKDELLQTIDGMQQIGGGTDTGKALIDISQYFDLGQGGRPSLRQRLVVITDGEAQDEVKGPAAALRAKGVVIYAIGVVDANTTQLLEISGSPDKMYAERDFDALKDLESQVALELCDPERDCKKTEKADIIFLVDGSTSITLPKFGSMQKFMLSIVNQTTVGENLTRFGVILYSDNPKSSFTLNQLKSKKEVSKAITALQPPYGNTYTGKALDYSLQFFNEENGGRAALQVPQILMVITDADATDRNGLVAPSVALRENGISVFSIGVEGANTTQLEIMAGYDKSRVFYVDNFDALETLYKNISLVLCNSTKPVCEKQKAELVFLLDQSGSIASADYALMKSFTTDLVNSFKVSADLVHVGLAQFSSEFQHEFYLNQYLTETAVSEHIQKMQQLGGGTNIGRALNAILGHFEAANGARWGISQNLVLITDGESQDDVQDAADKLRALGIEVFAIGIGNVHDLELLQITGTPERLFTVQDFGSLERIKQKVVDTICKSKPIVDPSSCTIDIAMGFDVSQRAGASGGSSIHPKLQTFLPEIVHYVSSVKGLCCEGPTPISTGIGYRVVGPDGRVLYDAGFEAGNEDVVKKVMTQQLAQRTVFNSALLKSFSEKFASQSTAAVKVVLIFSDGLDDDVMRLKQESDLLRESGISALLVVPLEGVRDYTQMQLVEFGRGFGYNVPLSISMPSVGSFILQQIVRFYITRTTNPRHNYHTNTVCVFVCMGDGILVLTRVCLQGAPGQPGAAGLPGMPGASGPQGPRGVRGPVGPKGSPGLPGPQVRSSPLLSFWTLKTQSNQSGTSLNWSENQVKPLSPHVDVPLFTPPLLWWSSGQFGCPAYPTELVFGLDMSDDVTPAAFERQRSALLALLDDVDIAESNCPTGARVAVVGYSTYTKFLIRFQDYRRRQQLLEAVQNLALERTSNKRRLGAAMRFVGHHVFKRVRAGAMMRKVAVFFSSGQSQEVDDILTAVMEYRGLNIVPAVVSLRSAPAVVRAMEMDDSGNSMYTVLGRQQDQISDLRKIKNCAICYDPCRRSEECSFIQDPLRAQDVNVDLVLVPDGSREVRADEYTGGQQLLSSVVEQLAVSPEPGRAGTSARVAVVQQISSREAEVEFQLQTYQNREAMRSHLLRMQQRGGSSALAVTVEHALREVLLKAAQPRRKKAMLVTVGAKAATTQDRKRLRYMAQKAKCEGVALFVVTVGDGYDRTEVEELAGTPVQQHLIHVSTLQALEQGYTQRFFRTFLSALHINSLHVILIENFLTYQGSEVFEDNQTPGDMDFGTAGFPQRCCLDF</sequence>
<protein>
    <submittedName>
        <fullName evidence="9">Collagen, type VI, alpha 4a</fullName>
    </submittedName>
</protein>
<dbReference type="GO" id="GO:0007155">
    <property type="term" value="P:cell adhesion"/>
    <property type="evidence" value="ECO:0007669"/>
    <property type="project" value="UniProtKB-KW"/>
</dbReference>
<evidence type="ECO:0000256" key="5">
    <source>
        <dbReference type="ARBA" id="ARBA00022889"/>
    </source>
</evidence>
<feature type="domain" description="VWFA" evidence="8">
    <location>
        <begin position="1492"/>
        <end position="1672"/>
    </location>
</feature>
<dbReference type="SUPFAM" id="SSF53300">
    <property type="entry name" value="vWA-like"/>
    <property type="match status" value="9"/>
</dbReference>
<dbReference type="CDD" id="cd01450">
    <property type="entry name" value="vWFA_subfamily_ECM"/>
    <property type="match status" value="3"/>
</dbReference>
<dbReference type="InterPro" id="IPR008160">
    <property type="entry name" value="Collagen"/>
</dbReference>
<evidence type="ECO:0000256" key="3">
    <source>
        <dbReference type="ARBA" id="ARBA00022729"/>
    </source>
</evidence>